<evidence type="ECO:0000313" key="2">
    <source>
        <dbReference type="Proteomes" id="UP000183585"/>
    </source>
</evidence>
<name>A0A1C4YHN9_9ACTN</name>
<evidence type="ECO:0008006" key="3">
    <source>
        <dbReference type="Google" id="ProtNLM"/>
    </source>
</evidence>
<proteinExistence type="predicted"/>
<reference evidence="2" key="1">
    <citation type="submission" date="2016-06" db="EMBL/GenBank/DDBJ databases">
        <authorList>
            <person name="Varghese N."/>
            <person name="Submissions Spin"/>
        </authorList>
    </citation>
    <scope>NUCLEOTIDE SEQUENCE [LARGE SCALE GENOMIC DNA]</scope>
    <source>
        <strain evidence="2">DSM 43168</strain>
    </source>
</reference>
<evidence type="ECO:0000313" key="1">
    <source>
        <dbReference type="EMBL" id="SCF20190.1"/>
    </source>
</evidence>
<organism evidence="1 2">
    <name type="scientific">Micromonospora carbonacea</name>
    <dbReference type="NCBI Taxonomy" id="47853"/>
    <lineage>
        <taxon>Bacteria</taxon>
        <taxon>Bacillati</taxon>
        <taxon>Actinomycetota</taxon>
        <taxon>Actinomycetes</taxon>
        <taxon>Micromonosporales</taxon>
        <taxon>Micromonosporaceae</taxon>
        <taxon>Micromonospora</taxon>
    </lineage>
</organism>
<dbReference type="STRING" id="47853.TK50_05175"/>
<accession>A0A1C4YHN9</accession>
<dbReference type="Proteomes" id="UP000183585">
    <property type="component" value="Unassembled WGS sequence"/>
</dbReference>
<keyword evidence="2" id="KW-1185">Reference proteome</keyword>
<sequence>MSEATPAAAELLQRAAGVIAAKHRSDLVGAEELLAAFPSEQARTLGFYLLADLALGLVRAQSGQAMDDLVRELSLLVAASAGNPPATA</sequence>
<dbReference type="RefSeq" id="WP_074475094.1">
    <property type="nucleotide sequence ID" value="NZ_FMCT01000006.1"/>
</dbReference>
<dbReference type="EMBL" id="FMCT01000006">
    <property type="protein sequence ID" value="SCF20190.1"/>
    <property type="molecule type" value="Genomic_DNA"/>
</dbReference>
<protein>
    <recommendedName>
        <fullName evidence="3">Superoxide dismutase</fullName>
    </recommendedName>
</protein>
<gene>
    <name evidence="1" type="ORF">GA0070563_106139</name>
</gene>
<dbReference type="AlphaFoldDB" id="A0A1C4YHN9"/>